<accession>A0ABU9U8M0</accession>
<comment type="caution">
    <text evidence="7">The sequence shown here is derived from an EMBL/GenBank/DDBJ whole genome shotgun (WGS) entry which is preliminary data.</text>
</comment>
<dbReference type="EMBL" id="JBCHKQ010000001">
    <property type="protein sequence ID" value="MEM5947010.1"/>
    <property type="molecule type" value="Genomic_DNA"/>
</dbReference>
<sequence length="128" mass="15300">MKKFYKDDNKTINPELIEEAEENAGKISGISSTQMRRIFNQFKHLNSRIEKEGWEKIEPLVRLQKAQLEYTIKRAINYNKKHEDQWGNLKKILQDGFDRVKTAEDYKVLTMYIEALYAYFYANTNQKN</sequence>
<proteinExistence type="inferred from homology"/>
<keyword evidence="4" id="KW-0694">RNA-binding</keyword>
<evidence type="ECO:0000313" key="7">
    <source>
        <dbReference type="EMBL" id="MEM5947010.1"/>
    </source>
</evidence>
<comment type="function">
    <text evidence="1">This subunit may be involved in monitoring complementarity of crRNA and target RNA.</text>
</comment>
<protein>
    <recommendedName>
        <fullName evidence="3">CRISPR system Cms protein Csm2</fullName>
    </recommendedName>
    <alternativeName>
        <fullName evidence="6">CRISPR type III A-associated protein Csm2</fullName>
    </alternativeName>
</protein>
<keyword evidence="5" id="KW-0051">Antiviral defense</keyword>
<evidence type="ECO:0000256" key="5">
    <source>
        <dbReference type="ARBA" id="ARBA00023118"/>
    </source>
</evidence>
<evidence type="ECO:0000256" key="1">
    <source>
        <dbReference type="ARBA" id="ARBA00003640"/>
    </source>
</evidence>
<comment type="similarity">
    <text evidence="2">Belongs to the CRISPR-associated Csm2 family.</text>
</comment>
<reference evidence="7 8" key="1">
    <citation type="submission" date="2024-03" db="EMBL/GenBank/DDBJ databases">
        <title>Ignisphaera cupida sp. nov., a hyperthermophilic hydrolytic archaeon from a hot spring of Kamchatka, and proposal of Ignisphaeraceae fam. nov.</title>
        <authorList>
            <person name="Podosokorskaya O.A."/>
            <person name="Elcheninov A.G."/>
            <person name="Maltseva A.I."/>
            <person name="Zayulina K.S."/>
            <person name="Novikov A."/>
            <person name="Merkel A.Y."/>
        </authorList>
    </citation>
    <scope>NUCLEOTIDE SEQUENCE [LARGE SCALE GENOMIC DNA]</scope>
    <source>
        <strain evidence="7 8">38H-sp</strain>
    </source>
</reference>
<evidence type="ECO:0000313" key="8">
    <source>
        <dbReference type="Proteomes" id="UP001466331"/>
    </source>
</evidence>
<dbReference type="NCBIfam" id="TIGR01870">
    <property type="entry name" value="cas_TM1810_Csm2"/>
    <property type="match status" value="1"/>
</dbReference>
<dbReference type="RefSeq" id="WP_420068464.1">
    <property type="nucleotide sequence ID" value="NZ_JBCHKQ010000001.1"/>
</dbReference>
<dbReference type="InterPro" id="IPR010149">
    <property type="entry name" value="CRISPR-assoc_prot_Csm2_III-A"/>
</dbReference>
<dbReference type="Pfam" id="PF03750">
    <property type="entry name" value="Csm2_III-A"/>
    <property type="match status" value="1"/>
</dbReference>
<evidence type="ECO:0000256" key="3">
    <source>
        <dbReference type="ARBA" id="ARBA00016118"/>
    </source>
</evidence>
<name>A0ABU9U8M0_9SPIR</name>
<gene>
    <name evidence="7" type="primary">csm2</name>
    <name evidence="7" type="ORF">WKV44_00465</name>
</gene>
<organism evidence="7 8">
    <name type="scientific">Rarispira pelagica</name>
    <dbReference type="NCBI Taxonomy" id="3141764"/>
    <lineage>
        <taxon>Bacteria</taxon>
        <taxon>Pseudomonadati</taxon>
        <taxon>Spirochaetota</taxon>
        <taxon>Spirochaetia</taxon>
        <taxon>Winmispirales</taxon>
        <taxon>Winmispiraceae</taxon>
        <taxon>Rarispira</taxon>
    </lineage>
</organism>
<evidence type="ECO:0000256" key="2">
    <source>
        <dbReference type="ARBA" id="ARBA00006896"/>
    </source>
</evidence>
<keyword evidence="8" id="KW-1185">Reference proteome</keyword>
<evidence type="ECO:0000256" key="4">
    <source>
        <dbReference type="ARBA" id="ARBA00022884"/>
    </source>
</evidence>
<evidence type="ECO:0000256" key="6">
    <source>
        <dbReference type="ARBA" id="ARBA00031723"/>
    </source>
</evidence>
<dbReference type="Proteomes" id="UP001466331">
    <property type="component" value="Unassembled WGS sequence"/>
</dbReference>